<keyword evidence="2" id="KW-1185">Reference proteome</keyword>
<gene>
    <name evidence="1" type="ORF">BDZ94DRAFT_1237532</name>
</gene>
<organism evidence="1 2">
    <name type="scientific">Collybia nuda</name>
    <dbReference type="NCBI Taxonomy" id="64659"/>
    <lineage>
        <taxon>Eukaryota</taxon>
        <taxon>Fungi</taxon>
        <taxon>Dikarya</taxon>
        <taxon>Basidiomycota</taxon>
        <taxon>Agaricomycotina</taxon>
        <taxon>Agaricomycetes</taxon>
        <taxon>Agaricomycetidae</taxon>
        <taxon>Agaricales</taxon>
        <taxon>Tricholomatineae</taxon>
        <taxon>Clitocybaceae</taxon>
        <taxon>Collybia</taxon>
    </lineage>
</organism>
<evidence type="ECO:0000313" key="1">
    <source>
        <dbReference type="EMBL" id="KAF9461665.1"/>
    </source>
</evidence>
<comment type="caution">
    <text evidence="1">The sequence shown here is derived from an EMBL/GenBank/DDBJ whole genome shotgun (WGS) entry which is preliminary data.</text>
</comment>
<sequence length="162" mass="18654">MQYQGRSAQYIEEHTGPAQHPTWAITLSILGQLMEWSVAVVPGLLSPRQRRLPVAMRYWHWIPHPQDLNYVEEEKAESRRKPGVTRFQRGIDALVNPTMGRFRVLSSDPYSGLKTDSWEITIRLISSVPDLGVEVWAIGSGNAKHSIDPVFFWIWEVRNFTI</sequence>
<dbReference type="AlphaFoldDB" id="A0A9P6CGW4"/>
<evidence type="ECO:0000313" key="2">
    <source>
        <dbReference type="Proteomes" id="UP000807353"/>
    </source>
</evidence>
<dbReference type="EMBL" id="MU150281">
    <property type="protein sequence ID" value="KAF9461665.1"/>
    <property type="molecule type" value="Genomic_DNA"/>
</dbReference>
<proteinExistence type="predicted"/>
<name>A0A9P6CGW4_9AGAR</name>
<accession>A0A9P6CGW4</accession>
<dbReference type="Proteomes" id="UP000807353">
    <property type="component" value="Unassembled WGS sequence"/>
</dbReference>
<reference evidence="1" key="1">
    <citation type="submission" date="2020-11" db="EMBL/GenBank/DDBJ databases">
        <authorList>
            <consortium name="DOE Joint Genome Institute"/>
            <person name="Ahrendt S."/>
            <person name="Riley R."/>
            <person name="Andreopoulos W."/>
            <person name="Labutti K."/>
            <person name="Pangilinan J."/>
            <person name="Ruiz-Duenas F.J."/>
            <person name="Barrasa J.M."/>
            <person name="Sanchez-Garcia M."/>
            <person name="Camarero S."/>
            <person name="Miyauchi S."/>
            <person name="Serrano A."/>
            <person name="Linde D."/>
            <person name="Babiker R."/>
            <person name="Drula E."/>
            <person name="Ayuso-Fernandez I."/>
            <person name="Pacheco R."/>
            <person name="Padilla G."/>
            <person name="Ferreira P."/>
            <person name="Barriuso J."/>
            <person name="Kellner H."/>
            <person name="Castanera R."/>
            <person name="Alfaro M."/>
            <person name="Ramirez L."/>
            <person name="Pisabarro A.G."/>
            <person name="Kuo A."/>
            <person name="Tritt A."/>
            <person name="Lipzen A."/>
            <person name="He G."/>
            <person name="Yan M."/>
            <person name="Ng V."/>
            <person name="Cullen D."/>
            <person name="Martin F."/>
            <person name="Rosso M.-N."/>
            <person name="Henrissat B."/>
            <person name="Hibbett D."/>
            <person name="Martinez A.T."/>
            <person name="Grigoriev I.V."/>
        </authorList>
    </citation>
    <scope>NUCLEOTIDE SEQUENCE</scope>
    <source>
        <strain evidence="1">CBS 247.69</strain>
    </source>
</reference>
<protein>
    <submittedName>
        <fullName evidence="1">Uncharacterized protein</fullName>
    </submittedName>
</protein>